<dbReference type="Gene3D" id="3.90.640.10">
    <property type="entry name" value="Actin, Chain A, domain 4"/>
    <property type="match status" value="1"/>
</dbReference>
<keyword evidence="3" id="KW-0143">Chaperone</keyword>
<evidence type="ECO:0000256" key="5">
    <source>
        <dbReference type="SAM" id="MobiDB-lite"/>
    </source>
</evidence>
<comment type="similarity">
    <text evidence="4">Belongs to the heat shock protein 70 family.</text>
</comment>
<keyword evidence="1 4" id="KW-0547">Nucleotide-binding</keyword>
<reference evidence="7" key="1">
    <citation type="journal article" date="2019" name="Int. J. Syst. Evol. Microbiol.">
        <title>The Global Catalogue of Microorganisms (GCM) 10K type strain sequencing project: providing services to taxonomists for standard genome sequencing and annotation.</title>
        <authorList>
            <consortium name="The Broad Institute Genomics Platform"/>
            <consortium name="The Broad Institute Genome Sequencing Center for Infectious Disease"/>
            <person name="Wu L."/>
            <person name="Ma J."/>
        </authorList>
    </citation>
    <scope>NUCLEOTIDE SEQUENCE [LARGE SCALE GENOMIC DNA]</scope>
    <source>
        <strain evidence="7">CGMCC 4.7152</strain>
    </source>
</reference>
<comment type="caution">
    <text evidence="6">The sequence shown here is derived from an EMBL/GenBank/DDBJ whole genome shotgun (WGS) entry which is preliminary data.</text>
</comment>
<dbReference type="PANTHER" id="PTHR19375">
    <property type="entry name" value="HEAT SHOCK PROTEIN 70KDA"/>
    <property type="match status" value="1"/>
</dbReference>
<feature type="compositionally biased region" description="Low complexity" evidence="5">
    <location>
        <begin position="371"/>
        <end position="389"/>
    </location>
</feature>
<dbReference type="InterPro" id="IPR013126">
    <property type="entry name" value="Hsp_70_fam"/>
</dbReference>
<accession>A0ABV9VT77</accession>
<dbReference type="InterPro" id="IPR043129">
    <property type="entry name" value="ATPase_NBD"/>
</dbReference>
<dbReference type="EMBL" id="JBHSIU010000011">
    <property type="protein sequence ID" value="MFC4998473.1"/>
    <property type="molecule type" value="Genomic_DNA"/>
</dbReference>
<dbReference type="Proteomes" id="UP001595912">
    <property type="component" value="Unassembled WGS sequence"/>
</dbReference>
<keyword evidence="2 4" id="KW-0067">ATP-binding</keyword>
<protein>
    <submittedName>
        <fullName evidence="6">Hsp70 family protein</fullName>
    </submittedName>
</protein>
<feature type="region of interest" description="Disordered" evidence="5">
    <location>
        <begin position="356"/>
        <end position="389"/>
    </location>
</feature>
<feature type="compositionally biased region" description="Low complexity" evidence="5">
    <location>
        <begin position="436"/>
        <end position="451"/>
    </location>
</feature>
<organism evidence="6 7">
    <name type="scientific">Dactylosporangium cerinum</name>
    <dbReference type="NCBI Taxonomy" id="1434730"/>
    <lineage>
        <taxon>Bacteria</taxon>
        <taxon>Bacillati</taxon>
        <taxon>Actinomycetota</taxon>
        <taxon>Actinomycetes</taxon>
        <taxon>Micromonosporales</taxon>
        <taxon>Micromonosporaceae</taxon>
        <taxon>Dactylosporangium</taxon>
    </lineage>
</organism>
<evidence type="ECO:0000313" key="7">
    <source>
        <dbReference type="Proteomes" id="UP001595912"/>
    </source>
</evidence>
<gene>
    <name evidence="6" type="ORF">ACFPIJ_11575</name>
</gene>
<evidence type="ECO:0000256" key="4">
    <source>
        <dbReference type="RuleBase" id="RU003322"/>
    </source>
</evidence>
<dbReference type="RefSeq" id="WP_380114721.1">
    <property type="nucleotide sequence ID" value="NZ_JBHSIU010000011.1"/>
</dbReference>
<keyword evidence="7" id="KW-1185">Reference proteome</keyword>
<feature type="region of interest" description="Disordered" evidence="5">
    <location>
        <begin position="436"/>
        <end position="473"/>
    </location>
</feature>
<dbReference type="SUPFAM" id="SSF53067">
    <property type="entry name" value="Actin-like ATPase domain"/>
    <property type="match status" value="2"/>
</dbReference>
<proteinExistence type="inferred from homology"/>
<dbReference type="Pfam" id="PF00012">
    <property type="entry name" value="HSP70"/>
    <property type="match status" value="1"/>
</dbReference>
<name>A0ABV9VT77_9ACTN</name>
<evidence type="ECO:0000256" key="3">
    <source>
        <dbReference type="ARBA" id="ARBA00023186"/>
    </source>
</evidence>
<sequence length="609" mass="62991">MPLTGHRLGIDFGTSSTVAVLSWPDGRIKPLLFDGTPLLPSAVHAGLAAGQPAQLLVGSDAVHAAGAQPERYEPYPKRRIDEGTLLLGDAEVPLTDCVAAVLERVAVEARRVAGGEPDDVVVTCPVGWGPHRRRTLAAAAHAAGLPDVRMTSEPVAAAAYFVDVVKGAVPDGAPIVVYDFGAGTFDASVVRRRAGGFDVLATVGLDDTGGLDIDAAIVAHFGSVYAASRPELWLRLTAPQTAADRRAARQLWDHVRGAKERLSRLSTTVVHLPLLEVDSPLGREQLDRLAQRVVDRTLDATRAALRDAGLGPAEPAAVFLVGGSSRLPLAATALHRGLGVAPTVIEQPELVVAEGSLYVPRDDTTNEPVASPSRRPSPRATGKPAVAAATASVTDAAEAAGAPEAAPTAARRARVVLLVVALLTAGIGLWAWLDSSQRSPRTSPGPSTSASVASRSAGPSSNPPTTVASSPSASGAVVPAVVPPCADSDLDLKVIPDQESQLRGASLNIGLFVANVATRDCIRDVGGDQQEIFLQSGAVKVFSSAACNPRRGSAPTVLTNSQQLGFYTVWDGKATSAGCTSRTPPPPGAYQLFARLGTKLSTPVNIQIT</sequence>
<dbReference type="Gene3D" id="3.30.420.40">
    <property type="match status" value="2"/>
</dbReference>
<evidence type="ECO:0000256" key="2">
    <source>
        <dbReference type="ARBA" id="ARBA00022840"/>
    </source>
</evidence>
<dbReference type="PRINTS" id="PR00301">
    <property type="entry name" value="HEATSHOCK70"/>
</dbReference>
<feature type="compositionally biased region" description="Low complexity" evidence="5">
    <location>
        <begin position="459"/>
        <end position="473"/>
    </location>
</feature>
<evidence type="ECO:0000256" key="1">
    <source>
        <dbReference type="ARBA" id="ARBA00022741"/>
    </source>
</evidence>
<evidence type="ECO:0000313" key="6">
    <source>
        <dbReference type="EMBL" id="MFC4998473.1"/>
    </source>
</evidence>